<sequence>MSVTDDLSDALARDVLQAMDEMGNDRFYLEVAKMLGSLSPSMEDGFLTAMRVRLAERRGREFLEKKLAAHRKGIAGE</sequence>
<organism evidence="1 2">
    <name type="scientific">Gemmobacter aquatilis</name>
    <dbReference type="NCBI Taxonomy" id="933059"/>
    <lineage>
        <taxon>Bacteria</taxon>
        <taxon>Pseudomonadati</taxon>
        <taxon>Pseudomonadota</taxon>
        <taxon>Alphaproteobacteria</taxon>
        <taxon>Rhodobacterales</taxon>
        <taxon>Paracoccaceae</taxon>
        <taxon>Gemmobacter</taxon>
    </lineage>
</organism>
<proteinExistence type="predicted"/>
<protein>
    <submittedName>
        <fullName evidence="1">Uncharacterized protein</fullName>
    </submittedName>
</protein>
<evidence type="ECO:0000313" key="1">
    <source>
        <dbReference type="EMBL" id="SEN41482.1"/>
    </source>
</evidence>
<dbReference type="STRING" id="933059.SAMN04488103_10518"/>
<evidence type="ECO:0000313" key="2">
    <source>
        <dbReference type="Proteomes" id="UP000198761"/>
    </source>
</evidence>
<dbReference type="OrthoDB" id="7876148at2"/>
<dbReference type="EMBL" id="FOCE01000005">
    <property type="protein sequence ID" value="SEN41482.1"/>
    <property type="molecule type" value="Genomic_DNA"/>
</dbReference>
<dbReference type="RefSeq" id="WP_091300945.1">
    <property type="nucleotide sequence ID" value="NZ_FOCE01000005.1"/>
</dbReference>
<name>A0A1H8GBU5_9RHOB</name>
<gene>
    <name evidence="1" type="ORF">SAMN04488103_10518</name>
</gene>
<keyword evidence="2" id="KW-1185">Reference proteome</keyword>
<accession>A0A1H8GBU5</accession>
<dbReference type="AlphaFoldDB" id="A0A1H8GBU5"/>
<reference evidence="1 2" key="1">
    <citation type="submission" date="2016-10" db="EMBL/GenBank/DDBJ databases">
        <authorList>
            <person name="de Groot N.N."/>
        </authorList>
    </citation>
    <scope>NUCLEOTIDE SEQUENCE [LARGE SCALE GENOMIC DNA]</scope>
    <source>
        <strain evidence="1 2">DSM 3857</strain>
    </source>
</reference>
<dbReference type="Proteomes" id="UP000198761">
    <property type="component" value="Unassembled WGS sequence"/>
</dbReference>